<feature type="binding site" evidence="13">
    <location>
        <position position="170"/>
    </location>
    <ligand>
        <name>(S)-2,3,4,5-tetrahydrodipicolinate</name>
        <dbReference type="ChEBI" id="CHEBI:16845"/>
    </ligand>
</feature>
<comment type="caution">
    <text evidence="16">The sequence shown here is derived from an EMBL/GenBank/DDBJ whole genome shotgun (WGS) entry which is preliminary data.</text>
</comment>
<evidence type="ECO:0000256" key="6">
    <source>
        <dbReference type="ARBA" id="ARBA00023002"/>
    </source>
</evidence>
<keyword evidence="2 13" id="KW-0963">Cytoplasm</keyword>
<comment type="catalytic activity">
    <reaction evidence="11 13">
        <text>(S)-2,3,4,5-tetrahydrodipicolinate + NADP(+) + H2O = (2S,4S)-4-hydroxy-2,3,4,5-tetrahydrodipicolinate + NADPH + H(+)</text>
        <dbReference type="Rhea" id="RHEA:35331"/>
        <dbReference type="ChEBI" id="CHEBI:15377"/>
        <dbReference type="ChEBI" id="CHEBI:15378"/>
        <dbReference type="ChEBI" id="CHEBI:16845"/>
        <dbReference type="ChEBI" id="CHEBI:57783"/>
        <dbReference type="ChEBI" id="CHEBI:58349"/>
        <dbReference type="ChEBI" id="CHEBI:67139"/>
        <dbReference type="EC" id="1.17.1.8"/>
    </reaction>
</comment>
<dbReference type="PANTHER" id="PTHR20836:SF0">
    <property type="entry name" value="4-HYDROXY-TETRAHYDRODIPICOLINATE REDUCTASE 1, CHLOROPLASTIC-RELATED"/>
    <property type="match status" value="1"/>
</dbReference>
<evidence type="ECO:0000256" key="11">
    <source>
        <dbReference type="ARBA" id="ARBA00049080"/>
    </source>
</evidence>
<dbReference type="InterPro" id="IPR022663">
    <property type="entry name" value="DapB_C"/>
</dbReference>
<dbReference type="InterPro" id="IPR000846">
    <property type="entry name" value="DapB_N"/>
</dbReference>
<name>A0A952FUA4_9PROT</name>
<evidence type="ECO:0000256" key="1">
    <source>
        <dbReference type="ARBA" id="ARBA00006642"/>
    </source>
</evidence>
<dbReference type="HAMAP" id="MF_00102">
    <property type="entry name" value="DapB"/>
    <property type="match status" value="1"/>
</dbReference>
<dbReference type="InterPro" id="IPR022664">
    <property type="entry name" value="DapB_N_CS"/>
</dbReference>
<comment type="subcellular location">
    <subcellularLocation>
        <location evidence="13">Cytoplasm</location>
    </subcellularLocation>
</comment>
<proteinExistence type="inferred from homology"/>
<evidence type="ECO:0000256" key="13">
    <source>
        <dbReference type="HAMAP-Rule" id="MF_00102"/>
    </source>
</evidence>
<dbReference type="GO" id="GO:0016726">
    <property type="term" value="F:oxidoreductase activity, acting on CH or CH2 groups, NAD or NADP as acceptor"/>
    <property type="evidence" value="ECO:0007669"/>
    <property type="project" value="UniProtKB-UniRule"/>
</dbReference>
<gene>
    <name evidence="13" type="primary">dapB</name>
    <name evidence="16" type="ORF">JF625_25240</name>
</gene>
<dbReference type="Gene3D" id="3.40.50.720">
    <property type="entry name" value="NAD(P)-binding Rossmann-like Domain"/>
    <property type="match status" value="1"/>
</dbReference>
<feature type="binding site" evidence="13">
    <location>
        <begin position="136"/>
        <end position="139"/>
    </location>
    <ligand>
        <name>NAD(+)</name>
        <dbReference type="ChEBI" id="CHEBI:57540"/>
    </ligand>
</feature>
<dbReference type="Gene3D" id="3.30.360.10">
    <property type="entry name" value="Dihydrodipicolinate Reductase, domain 2"/>
    <property type="match status" value="1"/>
</dbReference>
<accession>A0A952FUA4</accession>
<protein>
    <recommendedName>
        <fullName evidence="10 13">4-hydroxy-tetrahydrodipicolinate reductase</fullName>
        <shortName evidence="13">HTPA reductase</shortName>
        <ecNumber evidence="10 13">1.17.1.8</ecNumber>
    </recommendedName>
</protein>
<dbReference type="GO" id="GO:0050661">
    <property type="term" value="F:NADP binding"/>
    <property type="evidence" value="ECO:0007669"/>
    <property type="project" value="UniProtKB-UniRule"/>
</dbReference>
<comment type="function">
    <text evidence="13">Catalyzes the conversion of 4-hydroxy-tetrahydrodipicolinate (HTPA) to tetrahydrodipicolinate.</text>
</comment>
<dbReference type="EC" id="1.17.1.8" evidence="10 13"/>
<comment type="caution">
    <text evidence="13">Lacks conserved residue(s) required for the propagation of feature annotation.</text>
</comment>
<evidence type="ECO:0000256" key="7">
    <source>
        <dbReference type="ARBA" id="ARBA00023027"/>
    </source>
</evidence>
<keyword evidence="8 13" id="KW-0457">Lysine biosynthesis</keyword>
<dbReference type="InterPro" id="IPR036291">
    <property type="entry name" value="NAD(P)-bd_dom_sf"/>
</dbReference>
<keyword evidence="6 13" id="KW-0560">Oxidoreductase</keyword>
<dbReference type="GO" id="GO:0008839">
    <property type="term" value="F:4-hydroxy-tetrahydrodipicolinate reductase"/>
    <property type="evidence" value="ECO:0007669"/>
    <property type="project" value="UniProtKB-UniRule"/>
</dbReference>
<evidence type="ECO:0000256" key="3">
    <source>
        <dbReference type="ARBA" id="ARBA00022605"/>
    </source>
</evidence>
<comment type="pathway">
    <text evidence="9 13">Amino-acid biosynthesis; L-lysine biosynthesis via DAP pathway; (S)-tetrahydrodipicolinate from L-aspartate: step 4/4.</text>
</comment>
<evidence type="ECO:0000256" key="4">
    <source>
        <dbReference type="ARBA" id="ARBA00022857"/>
    </source>
</evidence>
<keyword evidence="3 13" id="KW-0028">Amino-acid biosynthesis</keyword>
<evidence type="ECO:0000259" key="15">
    <source>
        <dbReference type="Pfam" id="PF05173"/>
    </source>
</evidence>
<dbReference type="FunFam" id="3.30.360.10:FF:000004">
    <property type="entry name" value="4-hydroxy-tetrahydrodipicolinate reductase"/>
    <property type="match status" value="1"/>
</dbReference>
<feature type="binding site" evidence="13">
    <location>
        <begin position="179"/>
        <end position="180"/>
    </location>
    <ligand>
        <name>(S)-2,3,4,5-tetrahydrodipicolinate</name>
        <dbReference type="ChEBI" id="CHEBI:16845"/>
    </ligand>
</feature>
<dbReference type="GO" id="GO:0019877">
    <property type="term" value="P:diaminopimelate biosynthetic process"/>
    <property type="evidence" value="ECO:0007669"/>
    <property type="project" value="UniProtKB-UniRule"/>
</dbReference>
<dbReference type="SUPFAM" id="SSF51735">
    <property type="entry name" value="NAD(P)-binding Rossmann-fold domains"/>
    <property type="match status" value="1"/>
</dbReference>
<evidence type="ECO:0000256" key="2">
    <source>
        <dbReference type="ARBA" id="ARBA00022490"/>
    </source>
</evidence>
<comment type="catalytic activity">
    <reaction evidence="12 13">
        <text>(S)-2,3,4,5-tetrahydrodipicolinate + NAD(+) + H2O = (2S,4S)-4-hydroxy-2,3,4,5-tetrahydrodipicolinate + NADH + H(+)</text>
        <dbReference type="Rhea" id="RHEA:35323"/>
        <dbReference type="ChEBI" id="CHEBI:15377"/>
        <dbReference type="ChEBI" id="CHEBI:15378"/>
        <dbReference type="ChEBI" id="CHEBI:16845"/>
        <dbReference type="ChEBI" id="CHEBI:57540"/>
        <dbReference type="ChEBI" id="CHEBI:57945"/>
        <dbReference type="ChEBI" id="CHEBI:67139"/>
        <dbReference type="EC" id="1.17.1.8"/>
    </reaction>
</comment>
<dbReference type="GO" id="GO:0005737">
    <property type="term" value="C:cytoplasm"/>
    <property type="evidence" value="ECO:0007669"/>
    <property type="project" value="UniProtKB-SubCell"/>
</dbReference>
<feature type="domain" description="Dihydrodipicolinate reductase C-terminal" evidence="15">
    <location>
        <begin position="142"/>
        <end position="275"/>
    </location>
</feature>
<feature type="active site" description="Proton donor/acceptor" evidence="13">
    <location>
        <position position="169"/>
    </location>
</feature>
<dbReference type="NCBIfam" id="TIGR00036">
    <property type="entry name" value="dapB"/>
    <property type="match status" value="1"/>
</dbReference>
<dbReference type="EMBL" id="JAEKLZ010000407">
    <property type="protein sequence ID" value="MBW8728434.1"/>
    <property type="molecule type" value="Genomic_DNA"/>
</dbReference>
<comment type="caution">
    <text evidence="13">Was originally thought to be a dihydrodipicolinate reductase (DHDPR), catalyzing the conversion of dihydrodipicolinate to tetrahydrodipicolinate. However, it was shown in E.coli that the substrate of the enzymatic reaction is not dihydrodipicolinate (DHDP) but in fact (2S,4S)-4-hydroxy-2,3,4,5-tetrahydrodipicolinic acid (HTPA), the product released by the DapA-catalyzed reaction.</text>
</comment>
<feature type="active site" description="Proton donor" evidence="13">
    <location>
        <position position="173"/>
    </location>
</feature>
<evidence type="ECO:0000256" key="5">
    <source>
        <dbReference type="ARBA" id="ARBA00022915"/>
    </source>
</evidence>
<dbReference type="Proteomes" id="UP000700706">
    <property type="component" value="Unassembled WGS sequence"/>
</dbReference>
<evidence type="ECO:0000256" key="12">
    <source>
        <dbReference type="ARBA" id="ARBA00049396"/>
    </source>
</evidence>
<dbReference type="PROSITE" id="PS01298">
    <property type="entry name" value="DAPB"/>
    <property type="match status" value="1"/>
</dbReference>
<dbReference type="AlphaFoldDB" id="A0A952FUA4"/>
<evidence type="ECO:0000313" key="17">
    <source>
        <dbReference type="Proteomes" id="UP000700706"/>
    </source>
</evidence>
<dbReference type="Pfam" id="PF01113">
    <property type="entry name" value="DapB_N"/>
    <property type="match status" value="1"/>
</dbReference>
<keyword evidence="4 13" id="KW-0521">NADP</keyword>
<evidence type="ECO:0000256" key="10">
    <source>
        <dbReference type="ARBA" id="ARBA00038983"/>
    </source>
</evidence>
<feature type="binding site" evidence="13">
    <location>
        <position position="65"/>
    </location>
    <ligand>
        <name>NADP(+)</name>
        <dbReference type="ChEBI" id="CHEBI:58349"/>
    </ligand>
</feature>
<dbReference type="GO" id="GO:0051287">
    <property type="term" value="F:NAD binding"/>
    <property type="evidence" value="ECO:0007669"/>
    <property type="project" value="UniProtKB-UniRule"/>
</dbReference>
<evidence type="ECO:0000256" key="9">
    <source>
        <dbReference type="ARBA" id="ARBA00037922"/>
    </source>
</evidence>
<feature type="binding site" evidence="13">
    <location>
        <begin position="20"/>
        <end position="25"/>
    </location>
    <ligand>
        <name>NAD(+)</name>
        <dbReference type="ChEBI" id="CHEBI:57540"/>
    </ligand>
</feature>
<sequence>MTAGDTPRPDVGPVRIGITGAAGRMGRMLIQAVLDATDGSVVLHGVVGNEGSAAIGQDAGLLAGRPACGVIVSDDPVPLFATADAVIDFTRPEASVRFAALAAQGKAVLVTGTTGFSAEQLAALGRAARHTPVIQSYNMSLGVNLLAALVRQAARALDSGWDIEVVEMHHRHKIDAPSGTAILLGRAAAEGRDVDFDAVKAVDRDGRRAEGAIGFATLRGGDVVGEHAVILAGAGERIELAHRATDRGIFARGAIKAALWGRGRAPGLYSMNDVLGLN</sequence>
<feature type="domain" description="Dihydrodipicolinate reductase N-terminal" evidence="14">
    <location>
        <begin position="14"/>
        <end position="139"/>
    </location>
</feature>
<reference evidence="16" key="1">
    <citation type="submission" date="2020-06" db="EMBL/GenBank/DDBJ databases">
        <title>Stable isotope informed genome-resolved metagenomics uncovers potential trophic interactions in rhizosphere soil.</title>
        <authorList>
            <person name="Starr E.P."/>
            <person name="Shi S."/>
            <person name="Blazewicz S.J."/>
            <person name="Koch B.J."/>
            <person name="Probst A.J."/>
            <person name="Hungate B.A."/>
            <person name="Pett-Ridge J."/>
            <person name="Firestone M.K."/>
            <person name="Banfield J.F."/>
        </authorList>
    </citation>
    <scope>NUCLEOTIDE SEQUENCE</scope>
    <source>
        <strain evidence="16">YM_69_17</strain>
    </source>
</reference>
<feature type="binding site" evidence="13">
    <location>
        <begin position="112"/>
        <end position="114"/>
    </location>
    <ligand>
        <name>NAD(+)</name>
        <dbReference type="ChEBI" id="CHEBI:57540"/>
    </ligand>
</feature>
<dbReference type="SUPFAM" id="SSF55347">
    <property type="entry name" value="Glyceraldehyde-3-phosphate dehydrogenase-like, C-terminal domain"/>
    <property type="match status" value="1"/>
</dbReference>
<dbReference type="PIRSF" id="PIRSF000161">
    <property type="entry name" value="DHPR"/>
    <property type="match status" value="1"/>
</dbReference>
<dbReference type="CDD" id="cd02274">
    <property type="entry name" value="DHDPR_N"/>
    <property type="match status" value="1"/>
</dbReference>
<dbReference type="PANTHER" id="PTHR20836">
    <property type="entry name" value="DIHYDRODIPICOLINATE REDUCTASE"/>
    <property type="match status" value="1"/>
</dbReference>
<comment type="similarity">
    <text evidence="1 13">Belongs to the DapB family.</text>
</comment>
<dbReference type="InterPro" id="IPR023940">
    <property type="entry name" value="DHDPR_bac"/>
</dbReference>
<evidence type="ECO:0000259" key="14">
    <source>
        <dbReference type="Pfam" id="PF01113"/>
    </source>
</evidence>
<dbReference type="Pfam" id="PF05173">
    <property type="entry name" value="DapB_C"/>
    <property type="match status" value="1"/>
</dbReference>
<comment type="subunit">
    <text evidence="13">Homotetramer.</text>
</comment>
<dbReference type="GO" id="GO:0009089">
    <property type="term" value="P:lysine biosynthetic process via diaminopimelate"/>
    <property type="evidence" value="ECO:0007669"/>
    <property type="project" value="UniProtKB-UniRule"/>
</dbReference>
<evidence type="ECO:0000256" key="8">
    <source>
        <dbReference type="ARBA" id="ARBA00023154"/>
    </source>
</evidence>
<organism evidence="16 17">
    <name type="scientific">Inquilinus limosus</name>
    <dbReference type="NCBI Taxonomy" id="171674"/>
    <lineage>
        <taxon>Bacteria</taxon>
        <taxon>Pseudomonadati</taxon>
        <taxon>Pseudomonadota</taxon>
        <taxon>Alphaproteobacteria</taxon>
        <taxon>Rhodospirillales</taxon>
        <taxon>Rhodospirillaceae</taxon>
        <taxon>Inquilinus</taxon>
    </lineage>
</organism>
<keyword evidence="5 13" id="KW-0220">Diaminopimelate biosynthesis</keyword>
<evidence type="ECO:0000313" key="16">
    <source>
        <dbReference type="EMBL" id="MBW8728434.1"/>
    </source>
</evidence>
<keyword evidence="7 13" id="KW-0520">NAD</keyword>